<feature type="region of interest" description="Disordered" evidence="6">
    <location>
        <begin position="279"/>
        <end position="301"/>
    </location>
</feature>
<comment type="similarity">
    <text evidence="1">Belongs to the carbohydrate kinase PfkB family.</text>
</comment>
<dbReference type="Proteomes" id="UP000539146">
    <property type="component" value="Unassembled WGS sequence"/>
</dbReference>
<reference evidence="8 9" key="1">
    <citation type="submission" date="2020-05" db="EMBL/GenBank/DDBJ databases">
        <title>Genome Sequencing of Type Strains.</title>
        <authorList>
            <person name="Lemaire J.F."/>
            <person name="Inderbitzin P."/>
            <person name="Gregorio O.A."/>
            <person name="Collins S.B."/>
            <person name="Wespe N."/>
            <person name="Knight-Connoni V."/>
        </authorList>
    </citation>
    <scope>NUCLEOTIDE SEQUENCE [LARGE SCALE GENOMIC DNA]</scope>
    <source>
        <strain evidence="8 9">DSM 20512</strain>
    </source>
</reference>
<sequence length="301" mass="30360">MSSVIVIGEALVDVVDRPEGRSEHPGGSPMNVAVGLARLGRPARLVCALGDDDRGAAVRAHVEASGVRVDATTVPRTSTAVATIAADGGASYEFDLDWRIDPVDVPEGTPLVHVGSIGAVLQPGAATVLDAVRARPAGTLLSLDPNVRPSITPDRDAVLATLEPLMAEADVVKCSDEDAAWLWPDRDVDAVLDGLLAAGATLAAVTLGGSGCAIASRGARRRIAAPAVTVADTIGAGDSFMAGLLAAVLATGTAPTDLDEDDLGRLAGLALACAAVTVSRPGADPPTTDELPAEVRPDATP</sequence>
<keyword evidence="3" id="KW-0547">Nucleotide-binding</keyword>
<dbReference type="Pfam" id="PF00294">
    <property type="entry name" value="PfkB"/>
    <property type="match status" value="1"/>
</dbReference>
<dbReference type="CDD" id="cd01167">
    <property type="entry name" value="bac_FRK"/>
    <property type="match status" value="1"/>
</dbReference>
<evidence type="ECO:0000256" key="3">
    <source>
        <dbReference type="ARBA" id="ARBA00022741"/>
    </source>
</evidence>
<proteinExistence type="inferred from homology"/>
<dbReference type="PANTHER" id="PTHR43085">
    <property type="entry name" value="HEXOKINASE FAMILY MEMBER"/>
    <property type="match status" value="1"/>
</dbReference>
<protein>
    <submittedName>
        <fullName evidence="8">Carbohydrate kinase</fullName>
    </submittedName>
</protein>
<gene>
    <name evidence="8" type="ORF">HP467_05235</name>
</gene>
<dbReference type="InterPro" id="IPR050306">
    <property type="entry name" value="PfkB_Carbo_kinase"/>
</dbReference>
<accession>A0A850DPM9</accession>
<dbReference type="InterPro" id="IPR029056">
    <property type="entry name" value="Ribokinase-like"/>
</dbReference>
<dbReference type="Gene3D" id="3.40.1190.20">
    <property type="match status" value="1"/>
</dbReference>
<dbReference type="EMBL" id="JABMCG010000090">
    <property type="protein sequence ID" value="NUU27516.1"/>
    <property type="molecule type" value="Genomic_DNA"/>
</dbReference>
<comment type="caution">
    <text evidence="8">The sequence shown here is derived from an EMBL/GenBank/DDBJ whole genome shotgun (WGS) entry which is preliminary data.</text>
</comment>
<name>A0A850DPM9_9MICO</name>
<dbReference type="PROSITE" id="PS00583">
    <property type="entry name" value="PFKB_KINASES_1"/>
    <property type="match status" value="1"/>
</dbReference>
<keyword evidence="4 8" id="KW-0418">Kinase</keyword>
<evidence type="ECO:0000256" key="2">
    <source>
        <dbReference type="ARBA" id="ARBA00022679"/>
    </source>
</evidence>
<dbReference type="PANTHER" id="PTHR43085:SF1">
    <property type="entry name" value="PSEUDOURIDINE KINASE-RELATED"/>
    <property type="match status" value="1"/>
</dbReference>
<feature type="domain" description="Carbohydrate kinase PfkB" evidence="7">
    <location>
        <begin position="1"/>
        <end position="286"/>
    </location>
</feature>
<dbReference type="AlphaFoldDB" id="A0A850DPM9"/>
<evidence type="ECO:0000256" key="6">
    <source>
        <dbReference type="SAM" id="MobiDB-lite"/>
    </source>
</evidence>
<evidence type="ECO:0000256" key="5">
    <source>
        <dbReference type="ARBA" id="ARBA00022840"/>
    </source>
</evidence>
<evidence type="ECO:0000259" key="7">
    <source>
        <dbReference type="Pfam" id="PF00294"/>
    </source>
</evidence>
<keyword evidence="2" id="KW-0808">Transferase</keyword>
<evidence type="ECO:0000256" key="1">
    <source>
        <dbReference type="ARBA" id="ARBA00010688"/>
    </source>
</evidence>
<evidence type="ECO:0000313" key="9">
    <source>
        <dbReference type="Proteomes" id="UP000539146"/>
    </source>
</evidence>
<organism evidence="8 9">
    <name type="scientific">Curtobacterium citreum</name>
    <dbReference type="NCBI Taxonomy" id="2036"/>
    <lineage>
        <taxon>Bacteria</taxon>
        <taxon>Bacillati</taxon>
        <taxon>Actinomycetota</taxon>
        <taxon>Actinomycetes</taxon>
        <taxon>Micrococcales</taxon>
        <taxon>Microbacteriaceae</taxon>
        <taxon>Curtobacterium</taxon>
    </lineage>
</organism>
<evidence type="ECO:0000313" key="8">
    <source>
        <dbReference type="EMBL" id="NUU27516.1"/>
    </source>
</evidence>
<dbReference type="GO" id="GO:0016301">
    <property type="term" value="F:kinase activity"/>
    <property type="evidence" value="ECO:0007669"/>
    <property type="project" value="UniProtKB-KW"/>
</dbReference>
<dbReference type="RefSeq" id="WP_175325463.1">
    <property type="nucleotide sequence ID" value="NZ_BAAAWP010000001.1"/>
</dbReference>
<dbReference type="InterPro" id="IPR011611">
    <property type="entry name" value="PfkB_dom"/>
</dbReference>
<dbReference type="InterPro" id="IPR002173">
    <property type="entry name" value="Carboh/pur_kinase_PfkB_CS"/>
</dbReference>
<dbReference type="PROSITE" id="PS00584">
    <property type="entry name" value="PFKB_KINASES_2"/>
    <property type="match status" value="1"/>
</dbReference>
<evidence type="ECO:0000256" key="4">
    <source>
        <dbReference type="ARBA" id="ARBA00022777"/>
    </source>
</evidence>
<keyword evidence="5" id="KW-0067">ATP-binding</keyword>
<dbReference type="GO" id="GO:0005524">
    <property type="term" value="F:ATP binding"/>
    <property type="evidence" value="ECO:0007669"/>
    <property type="project" value="UniProtKB-KW"/>
</dbReference>
<dbReference type="SUPFAM" id="SSF53613">
    <property type="entry name" value="Ribokinase-like"/>
    <property type="match status" value="1"/>
</dbReference>